<gene>
    <name evidence="2" type="ORF">AK812_SmicGene21471</name>
</gene>
<keyword evidence="3" id="KW-1185">Reference proteome</keyword>
<name>A0A1Q9DMA6_SYMMI</name>
<feature type="compositionally biased region" description="Basic and acidic residues" evidence="1">
    <location>
        <begin position="351"/>
        <end position="363"/>
    </location>
</feature>
<accession>A0A1Q9DMA6</accession>
<evidence type="ECO:0000313" key="3">
    <source>
        <dbReference type="Proteomes" id="UP000186817"/>
    </source>
</evidence>
<evidence type="ECO:0000313" key="2">
    <source>
        <dbReference type="EMBL" id="OLP96311.1"/>
    </source>
</evidence>
<organism evidence="2 3">
    <name type="scientific">Symbiodinium microadriaticum</name>
    <name type="common">Dinoflagellate</name>
    <name type="synonym">Zooxanthella microadriatica</name>
    <dbReference type="NCBI Taxonomy" id="2951"/>
    <lineage>
        <taxon>Eukaryota</taxon>
        <taxon>Sar</taxon>
        <taxon>Alveolata</taxon>
        <taxon>Dinophyceae</taxon>
        <taxon>Suessiales</taxon>
        <taxon>Symbiodiniaceae</taxon>
        <taxon>Symbiodinium</taxon>
    </lineage>
</organism>
<protein>
    <submittedName>
        <fullName evidence="2">Uncharacterized protein</fullName>
    </submittedName>
</protein>
<dbReference type="AlphaFoldDB" id="A0A1Q9DMA6"/>
<feature type="compositionally biased region" description="Basic and acidic residues" evidence="1">
    <location>
        <begin position="21"/>
        <end position="43"/>
    </location>
</feature>
<feature type="compositionally biased region" description="Basic and acidic residues" evidence="1">
    <location>
        <begin position="328"/>
        <end position="341"/>
    </location>
</feature>
<dbReference type="Proteomes" id="UP000186817">
    <property type="component" value="Unassembled WGS sequence"/>
</dbReference>
<sequence>MGAAQPLDELRQGCGICCGEREKASDDEKGKEASLVEEPRSGAEQDSCGSKEASLSASDKAEEPQRGAEQAAEEREAFLRAVLEEHAEAADGWRGLIQWNSGVAERLDMMRKKEAKRQQMLLRLEVVNQTIRKEYAECGHSTAAKVSFDMVIQEIGQPARSSESSEYQQRIEKARPRRKRLLQQAEPRAGQRKCDAIWDVFKLGSGNGRKQNADCRDCCPPVEVYPDFEGDEDVFFEDCSCTSTCGVDTCSVMLARMRQAVHFEVLEHSWELQVYSDFEGDEDVVVFLKAKEIWLLSRALYAVFRCAAFVVGSARRSIMAALNSLSHEASDDEKGKEDSCGSKEASLSASDKAEEPQRGAEQAAEEREAFLRAVLEEHAEAERLDMMRKKEAKRQEMLLRLEVVNQTIRKEYAECGHSTAAKVSFDMVIQEIGQHARSSESSEYQQRIESIEQEAGVEETGPDEGVIFLFSHLGRDERCPESVYPDFEGDEDVFFED</sequence>
<feature type="compositionally biased region" description="Basic and acidic residues" evidence="1">
    <location>
        <begin position="59"/>
        <end position="73"/>
    </location>
</feature>
<dbReference type="OrthoDB" id="441064at2759"/>
<feature type="region of interest" description="Disordered" evidence="1">
    <location>
        <begin position="327"/>
        <end position="363"/>
    </location>
</feature>
<evidence type="ECO:0000256" key="1">
    <source>
        <dbReference type="SAM" id="MobiDB-lite"/>
    </source>
</evidence>
<dbReference type="EMBL" id="LSRX01000472">
    <property type="protein sequence ID" value="OLP96311.1"/>
    <property type="molecule type" value="Genomic_DNA"/>
</dbReference>
<feature type="region of interest" description="Disordered" evidence="1">
    <location>
        <begin position="21"/>
        <end position="73"/>
    </location>
</feature>
<proteinExistence type="predicted"/>
<reference evidence="2 3" key="1">
    <citation type="submission" date="2016-02" db="EMBL/GenBank/DDBJ databases">
        <title>Genome analysis of coral dinoflagellate symbionts highlights evolutionary adaptations to a symbiotic lifestyle.</title>
        <authorList>
            <person name="Aranda M."/>
            <person name="Li Y."/>
            <person name="Liew Y.J."/>
            <person name="Baumgarten S."/>
            <person name="Simakov O."/>
            <person name="Wilson M."/>
            <person name="Piel J."/>
            <person name="Ashoor H."/>
            <person name="Bougouffa S."/>
            <person name="Bajic V.B."/>
            <person name="Ryu T."/>
            <person name="Ravasi T."/>
            <person name="Bayer T."/>
            <person name="Micklem G."/>
            <person name="Kim H."/>
            <person name="Bhak J."/>
            <person name="Lajeunesse T.C."/>
            <person name="Voolstra C.R."/>
        </authorList>
    </citation>
    <scope>NUCLEOTIDE SEQUENCE [LARGE SCALE GENOMIC DNA]</scope>
    <source>
        <strain evidence="2 3">CCMP2467</strain>
    </source>
</reference>
<comment type="caution">
    <text evidence="2">The sequence shown here is derived from an EMBL/GenBank/DDBJ whole genome shotgun (WGS) entry which is preliminary data.</text>
</comment>